<dbReference type="Proteomes" id="UP000030750">
    <property type="component" value="Unassembled WGS sequence"/>
</dbReference>
<organism evidence="2 3">
    <name type="scientific">Eimeria brunetti</name>
    <dbReference type="NCBI Taxonomy" id="51314"/>
    <lineage>
        <taxon>Eukaryota</taxon>
        <taxon>Sar</taxon>
        <taxon>Alveolata</taxon>
        <taxon>Apicomplexa</taxon>
        <taxon>Conoidasida</taxon>
        <taxon>Coccidia</taxon>
        <taxon>Eucoccidiorida</taxon>
        <taxon>Eimeriorina</taxon>
        <taxon>Eimeriidae</taxon>
        <taxon>Eimeria</taxon>
    </lineage>
</organism>
<keyword evidence="3" id="KW-1185">Reference proteome</keyword>
<gene>
    <name evidence="2" type="ORF">EBH_0021120</name>
</gene>
<dbReference type="AlphaFoldDB" id="U6L647"/>
<protein>
    <submittedName>
        <fullName evidence="2">SAG family member</fullName>
    </submittedName>
</protein>
<reference evidence="2" key="2">
    <citation type="submission" date="2013-10" db="EMBL/GenBank/DDBJ databases">
        <authorList>
            <person name="Aslett M."/>
        </authorList>
    </citation>
    <scope>NUCLEOTIDE SEQUENCE [LARGE SCALE GENOMIC DNA]</scope>
    <source>
        <strain evidence="2">Houghton</strain>
    </source>
</reference>
<evidence type="ECO:0000313" key="2">
    <source>
        <dbReference type="EMBL" id="CDJ45626.1"/>
    </source>
</evidence>
<accession>U6L647</accession>
<evidence type="ECO:0000256" key="1">
    <source>
        <dbReference type="SAM" id="SignalP"/>
    </source>
</evidence>
<reference evidence="2" key="1">
    <citation type="submission" date="2013-10" db="EMBL/GenBank/DDBJ databases">
        <title>Genomic analysis of the causative agents of coccidiosis in chickens.</title>
        <authorList>
            <person name="Reid A.J."/>
            <person name="Blake D."/>
            <person name="Billington K."/>
            <person name="Browne H."/>
            <person name="Dunn M."/>
            <person name="Hung S."/>
            <person name="Kawahara F."/>
            <person name="Miranda-Saavedra D."/>
            <person name="Mourier T."/>
            <person name="Nagra H."/>
            <person name="Otto T.D."/>
            <person name="Rawlings N."/>
            <person name="Sanchez A."/>
            <person name="Sanders M."/>
            <person name="Subramaniam C."/>
            <person name="Tay Y."/>
            <person name="Dear P."/>
            <person name="Doerig C."/>
            <person name="Gruber A."/>
            <person name="Parkinson J."/>
            <person name="Shirley M."/>
            <person name="Wan K.L."/>
            <person name="Berriman M."/>
            <person name="Tomley F."/>
            <person name="Pain A."/>
        </authorList>
    </citation>
    <scope>NUCLEOTIDE SEQUENCE [LARGE SCALE GENOMIC DNA]</scope>
    <source>
        <strain evidence="2">Houghton</strain>
    </source>
</reference>
<dbReference type="EMBL" id="HG710173">
    <property type="protein sequence ID" value="CDJ45626.1"/>
    <property type="molecule type" value="Genomic_DNA"/>
</dbReference>
<dbReference type="OrthoDB" id="347247at2759"/>
<keyword evidence="1" id="KW-0732">Signal</keyword>
<sequence>MASLYKTAAAVCLVALYGLQSEAADKTIAYKFKALNVDDDAYMAANLVRNGRLAVHISEVAKDESLVTGLQKKVEPNKDLEQRDVTPEDSCKKVMENAGLKDIFHHAFTYKASNNYRELFQEALDAGLKVFKPKGYQGNWEEIWTDDDGANLAYLLGSNSTKMGCVIGQCIKVETDNTGGRISTEEQTGEDFLFCELSPAAEENKAPFDEEYFKGLITRTAKLAEMTEEDLKASTNDGTAATAVPTILAASLVAMVTAISV</sequence>
<evidence type="ECO:0000313" key="3">
    <source>
        <dbReference type="Proteomes" id="UP000030750"/>
    </source>
</evidence>
<name>U6L647_9EIME</name>
<feature type="chain" id="PRO_5004672145" evidence="1">
    <location>
        <begin position="25"/>
        <end position="261"/>
    </location>
</feature>
<proteinExistence type="predicted"/>
<feature type="signal peptide" evidence="1">
    <location>
        <begin position="1"/>
        <end position="24"/>
    </location>
</feature>
<dbReference type="VEuPathDB" id="ToxoDB:EBH_0021120"/>